<evidence type="ECO:0000313" key="3">
    <source>
        <dbReference type="Proteomes" id="UP000184476"/>
    </source>
</evidence>
<keyword evidence="1" id="KW-0812">Transmembrane</keyword>
<keyword evidence="1" id="KW-0472">Membrane</keyword>
<sequence length="98" mass="11736">MIIYLIIINLIAFFMMVYDKRQAKNQKWRVPEKRLFMIALIGGAVGLFAGMRLVRHKTKHWTFVIGIPFLILLNMILLYPMIYYNPMEWLSILVQFKK</sequence>
<dbReference type="EMBL" id="FQVL01000004">
    <property type="protein sequence ID" value="SHE88459.1"/>
    <property type="molecule type" value="Genomic_DNA"/>
</dbReference>
<dbReference type="STRING" id="112248.SAMN05444392_104122"/>
<organism evidence="2 3">
    <name type="scientific">Seinonella peptonophila</name>
    <dbReference type="NCBI Taxonomy" id="112248"/>
    <lineage>
        <taxon>Bacteria</taxon>
        <taxon>Bacillati</taxon>
        <taxon>Bacillota</taxon>
        <taxon>Bacilli</taxon>
        <taxon>Bacillales</taxon>
        <taxon>Thermoactinomycetaceae</taxon>
        <taxon>Seinonella</taxon>
    </lineage>
</organism>
<gene>
    <name evidence="2" type="ORF">SAMN05444392_104122</name>
</gene>
<keyword evidence="1" id="KW-1133">Transmembrane helix</keyword>
<evidence type="ECO:0000313" key="2">
    <source>
        <dbReference type="EMBL" id="SHE88459.1"/>
    </source>
</evidence>
<protein>
    <submittedName>
        <fullName evidence="2">Uncharacterized membrane protein YsdA, DUF1294 family</fullName>
    </submittedName>
</protein>
<dbReference type="OrthoDB" id="1698854at2"/>
<accession>A0A1M4X4S2</accession>
<dbReference type="AlphaFoldDB" id="A0A1M4X4S2"/>
<dbReference type="Proteomes" id="UP000184476">
    <property type="component" value="Unassembled WGS sequence"/>
</dbReference>
<dbReference type="InterPro" id="IPR010718">
    <property type="entry name" value="DUF1294"/>
</dbReference>
<feature type="transmembrane region" description="Helical" evidence="1">
    <location>
        <begin position="35"/>
        <end position="54"/>
    </location>
</feature>
<reference evidence="2 3" key="1">
    <citation type="submission" date="2016-11" db="EMBL/GenBank/DDBJ databases">
        <authorList>
            <person name="Jaros S."/>
            <person name="Januszkiewicz K."/>
            <person name="Wedrychowicz H."/>
        </authorList>
    </citation>
    <scope>NUCLEOTIDE SEQUENCE [LARGE SCALE GENOMIC DNA]</scope>
    <source>
        <strain evidence="2 3">DSM 44666</strain>
    </source>
</reference>
<evidence type="ECO:0000256" key="1">
    <source>
        <dbReference type="SAM" id="Phobius"/>
    </source>
</evidence>
<feature type="transmembrane region" description="Helical" evidence="1">
    <location>
        <begin position="61"/>
        <end position="82"/>
    </location>
</feature>
<name>A0A1M4X4S2_9BACL</name>
<keyword evidence="3" id="KW-1185">Reference proteome</keyword>
<dbReference type="Pfam" id="PF06961">
    <property type="entry name" value="DUF1294"/>
    <property type="match status" value="1"/>
</dbReference>
<proteinExistence type="predicted"/>